<organism evidence="6 7">
    <name type="scientific">Salinivibrio kushneri</name>
    <dbReference type="NCBI Taxonomy" id="1908198"/>
    <lineage>
        <taxon>Bacteria</taxon>
        <taxon>Pseudomonadati</taxon>
        <taxon>Pseudomonadota</taxon>
        <taxon>Gammaproteobacteria</taxon>
        <taxon>Vibrionales</taxon>
        <taxon>Vibrionaceae</taxon>
        <taxon>Salinivibrio</taxon>
    </lineage>
</organism>
<feature type="domain" description="Plastocyanin-like" evidence="5">
    <location>
        <begin position="54"/>
        <end position="164"/>
    </location>
</feature>
<geneLocation type="plasmid" evidence="6 7">
    <name>unnamed</name>
</geneLocation>
<keyword evidence="6" id="KW-0614">Plasmid</keyword>
<dbReference type="GO" id="GO:0005507">
    <property type="term" value="F:copper ion binding"/>
    <property type="evidence" value="ECO:0007669"/>
    <property type="project" value="InterPro"/>
</dbReference>
<dbReference type="Pfam" id="PF07731">
    <property type="entry name" value="Cu-oxidase_2"/>
    <property type="match status" value="1"/>
</dbReference>
<evidence type="ECO:0000256" key="1">
    <source>
        <dbReference type="ARBA" id="ARBA00022723"/>
    </source>
</evidence>
<accession>A0AA47KNY4</accession>
<evidence type="ECO:0000259" key="5">
    <source>
        <dbReference type="Pfam" id="PF07732"/>
    </source>
</evidence>
<name>A0AA47KNY4_9GAMM</name>
<dbReference type="Gene3D" id="2.60.40.420">
    <property type="entry name" value="Cupredoxins - blue copper proteins"/>
    <property type="match status" value="3"/>
</dbReference>
<dbReference type="InterPro" id="IPR011707">
    <property type="entry name" value="Cu-oxidase-like_N"/>
</dbReference>
<proteinExistence type="predicted"/>
<dbReference type="InterPro" id="IPR011706">
    <property type="entry name" value="Cu-oxidase_C"/>
</dbReference>
<sequence>MSWDKLSSQGVSRRQFLQKTAAIAALSTLPACSLVSASRQSGQWEYHLSAEPSQAELVPGYQTDVLAFNGNIPAPTIRCRQGEPVTIHFTNNLNEPTTIHWHGLRIPIEMDGVPFLSQAPIQPGETFTYRFTPPDAGTFWYHPHMNSVVQLGKGLVGTIVVEESSPIAFDEEHVLMLKHWHLDRQGQWKDLAIPRYSARMGTPGEWGTVNGTHHPEYTLQEKATTRLRLANVDNTLTYPIQVRGADAWIIAIDGNPIATPRRLEEHKIAPGMRLDIGLIAPNAGEKVEIMHMKGDFPFLLASFISTPSHLREKELPALPLNPVPALDLANAETRHFVFEWAGAITPADKQGKGKHEFWLMNKRAWEGMSKGNIPEPIATLERGKTYIFDLKNVTQYHHPIHLHGHTFTVLEMDGKPVTPFHTDTVLLGKNGHAKAAFVADNPGRWMYHCHVIEHMKTGLMGFVEVA</sequence>
<dbReference type="InterPro" id="IPR001117">
    <property type="entry name" value="Cu-oxidase_2nd"/>
</dbReference>
<evidence type="ECO:0000313" key="7">
    <source>
        <dbReference type="Proteomes" id="UP001164748"/>
    </source>
</evidence>
<evidence type="ECO:0000259" key="3">
    <source>
        <dbReference type="Pfam" id="PF00394"/>
    </source>
</evidence>
<dbReference type="Pfam" id="PF00394">
    <property type="entry name" value="Cu-oxidase"/>
    <property type="match status" value="1"/>
</dbReference>
<dbReference type="InterPro" id="IPR008972">
    <property type="entry name" value="Cupredoxin"/>
</dbReference>
<evidence type="ECO:0000313" key="6">
    <source>
        <dbReference type="EMBL" id="WBA10376.1"/>
    </source>
</evidence>
<dbReference type="Pfam" id="PF07732">
    <property type="entry name" value="Cu-oxidase_3"/>
    <property type="match status" value="1"/>
</dbReference>
<dbReference type="InterPro" id="IPR006311">
    <property type="entry name" value="TAT_signal"/>
</dbReference>
<evidence type="ECO:0000256" key="2">
    <source>
        <dbReference type="ARBA" id="ARBA00023002"/>
    </source>
</evidence>
<dbReference type="GO" id="GO:0016491">
    <property type="term" value="F:oxidoreductase activity"/>
    <property type="evidence" value="ECO:0007669"/>
    <property type="project" value="UniProtKB-KW"/>
</dbReference>
<dbReference type="InterPro" id="IPR002355">
    <property type="entry name" value="Cu_oxidase_Cu_BS"/>
</dbReference>
<dbReference type="SUPFAM" id="SSF49503">
    <property type="entry name" value="Cupredoxins"/>
    <property type="match status" value="3"/>
</dbReference>
<dbReference type="CDD" id="cd13861">
    <property type="entry name" value="CuRO_1_CumA_like"/>
    <property type="match status" value="1"/>
</dbReference>
<dbReference type="PROSITE" id="PS51318">
    <property type="entry name" value="TAT"/>
    <property type="match status" value="1"/>
</dbReference>
<dbReference type="GO" id="GO:0030288">
    <property type="term" value="C:outer membrane-bounded periplasmic space"/>
    <property type="evidence" value="ECO:0007669"/>
    <property type="project" value="TreeGrafter"/>
</dbReference>
<keyword evidence="2" id="KW-0560">Oxidoreductase</keyword>
<feature type="domain" description="Plastocyanin-like" evidence="4">
    <location>
        <begin position="363"/>
        <end position="465"/>
    </location>
</feature>
<reference evidence="6" key="1">
    <citation type="submission" date="2022-09" db="EMBL/GenBank/DDBJ databases">
        <authorList>
            <person name="Li Z.-J."/>
        </authorList>
    </citation>
    <scope>NUCLEOTIDE SEQUENCE</scope>
    <source>
        <strain evidence="6">TGB11</strain>
        <plasmid evidence="6">unnamed</plasmid>
    </source>
</reference>
<dbReference type="PANTHER" id="PTHR11709:SF2">
    <property type="entry name" value="MULTICOPPER OXIDASE LPR1"/>
    <property type="match status" value="1"/>
</dbReference>
<dbReference type="Proteomes" id="UP001164748">
    <property type="component" value="Plasmid unnamed"/>
</dbReference>
<dbReference type="AlphaFoldDB" id="A0AA47KNY4"/>
<dbReference type="EMBL" id="CP114589">
    <property type="protein sequence ID" value="WBA10376.1"/>
    <property type="molecule type" value="Genomic_DNA"/>
</dbReference>
<dbReference type="CDD" id="cd13906">
    <property type="entry name" value="CuRO_3_CumA_like"/>
    <property type="match status" value="1"/>
</dbReference>
<evidence type="ECO:0000259" key="4">
    <source>
        <dbReference type="Pfam" id="PF07731"/>
    </source>
</evidence>
<dbReference type="RefSeq" id="WP_269580392.1">
    <property type="nucleotide sequence ID" value="NZ_CP114589.1"/>
</dbReference>
<dbReference type="InterPro" id="IPR045087">
    <property type="entry name" value="Cu-oxidase_fam"/>
</dbReference>
<protein>
    <submittedName>
        <fullName evidence="6">Multicopper oxidase family protein</fullName>
    </submittedName>
</protein>
<feature type="domain" description="Plastocyanin-like" evidence="3">
    <location>
        <begin position="172"/>
        <end position="280"/>
    </location>
</feature>
<gene>
    <name evidence="6" type="ORF">N8M53_13545</name>
</gene>
<dbReference type="PANTHER" id="PTHR11709">
    <property type="entry name" value="MULTI-COPPER OXIDASE"/>
    <property type="match status" value="1"/>
</dbReference>
<dbReference type="PROSITE" id="PS00080">
    <property type="entry name" value="MULTICOPPER_OXIDASE2"/>
    <property type="match status" value="1"/>
</dbReference>
<keyword evidence="1" id="KW-0479">Metal-binding</keyword>